<dbReference type="Pfam" id="PF02824">
    <property type="entry name" value="TGS"/>
    <property type="match status" value="1"/>
</dbReference>
<dbReference type="AlphaFoldDB" id="A0A0G0GBR4"/>
<protein>
    <submittedName>
        <fullName evidence="3">(P)ppGpp synthetase I, SpoT/RelA</fullName>
    </submittedName>
</protein>
<feature type="domain" description="TGS" evidence="2">
    <location>
        <begin position="403"/>
        <end position="464"/>
    </location>
</feature>
<dbReference type="PATRIC" id="fig|1618333.3.peg.130"/>
<comment type="function">
    <text evidence="1">In eubacteria ppGpp (guanosine 3'-diphosphate 5'-diphosphate) is a mediator of the stringent response that coordinates a variety of cellular activities in response to changes in nutritional abundance.</text>
</comment>
<dbReference type="InterPro" id="IPR012675">
    <property type="entry name" value="Beta-grasp_dom_sf"/>
</dbReference>
<accession>A0A0G0GBR4</accession>
<name>A0A0G0GBR4_9BACT</name>
<sequence>MSIEQEAQNLIELCNHLNEKELLKLNKTIKYAIQAHQGQKRFSGDPYIIHPLKIAQYLASKKFDLITVQAALLHDTYEDCGISLNEINKLFGKSVAQIVSGVSKLGEIRFRKNWFSNEEIVIKLTNFERQSETIKKMILAMSKDIRVIIIKLIDRAHNMETLQFVPKEKQYRIAKETMDVFAPIADRLGMGELKSKLQNLAFPYLYKDEYTSFIKLYEKATKNRENYCLRIHKSLLKLIIKNSLNAKIEARIKSAYSTYTKLNRHDGNFEKVSDLVALRIIVENEDVCYQVMGLVHKLYRPIPNKIKDYISQPKPNGYQSLHTTVFGPNSQILEIQIRTKEMDRQAKFGIASHWHYKEFSKQGFSNRRITKTIPWIKEMAKWSRMIEDIDEFSLSMKTDFFSDRIFVFTPKGDVKDLPIDSSPIDFAFSVHSEVGYSMIGAKVNGKIAQISSTLNNSDIVEILTTKKPLGPKRDWLNFVKTYNARYHIKKYLKKYQA</sequence>
<evidence type="ECO:0000256" key="1">
    <source>
        <dbReference type="RuleBase" id="RU003847"/>
    </source>
</evidence>
<dbReference type="FunFam" id="1.10.3210.10:FF:000001">
    <property type="entry name" value="GTP pyrophosphokinase RelA"/>
    <property type="match status" value="1"/>
</dbReference>
<dbReference type="Pfam" id="PF13328">
    <property type="entry name" value="HD_4"/>
    <property type="match status" value="1"/>
</dbReference>
<dbReference type="InterPro" id="IPR043519">
    <property type="entry name" value="NT_sf"/>
</dbReference>
<dbReference type="Gene3D" id="1.10.3210.10">
    <property type="entry name" value="Hypothetical protein af1432"/>
    <property type="match status" value="1"/>
</dbReference>
<dbReference type="Gene3D" id="3.10.20.30">
    <property type="match status" value="1"/>
</dbReference>
<dbReference type="NCBIfam" id="TIGR00691">
    <property type="entry name" value="spoT_relA"/>
    <property type="match status" value="1"/>
</dbReference>
<dbReference type="SUPFAM" id="SSF81301">
    <property type="entry name" value="Nucleotidyltransferase"/>
    <property type="match status" value="1"/>
</dbReference>
<dbReference type="PANTHER" id="PTHR21262:SF31">
    <property type="entry name" value="GTP PYROPHOSPHOKINASE"/>
    <property type="match status" value="1"/>
</dbReference>
<organism evidence="3 4">
    <name type="scientific">Berkelbacteria bacterium GW2011_GWA2_35_9</name>
    <dbReference type="NCBI Taxonomy" id="1618333"/>
    <lineage>
        <taxon>Bacteria</taxon>
        <taxon>Candidatus Berkelbacteria</taxon>
    </lineage>
</organism>
<dbReference type="GO" id="GO:0005886">
    <property type="term" value="C:plasma membrane"/>
    <property type="evidence" value="ECO:0007669"/>
    <property type="project" value="TreeGrafter"/>
</dbReference>
<dbReference type="SUPFAM" id="SSF81271">
    <property type="entry name" value="TGS-like"/>
    <property type="match status" value="1"/>
</dbReference>
<dbReference type="FunFam" id="3.10.20.30:FF:000002">
    <property type="entry name" value="GTP pyrophosphokinase (RelA/SpoT)"/>
    <property type="match status" value="1"/>
</dbReference>
<dbReference type="PROSITE" id="PS51880">
    <property type="entry name" value="TGS"/>
    <property type="match status" value="1"/>
</dbReference>
<dbReference type="CDD" id="cd01668">
    <property type="entry name" value="TGS_RSH"/>
    <property type="match status" value="1"/>
</dbReference>
<dbReference type="InterPro" id="IPR004811">
    <property type="entry name" value="RelA/Spo_fam"/>
</dbReference>
<gene>
    <name evidence="3" type="ORF">UR93_C0002G0034</name>
</gene>
<dbReference type="InterPro" id="IPR033655">
    <property type="entry name" value="TGS_RelA/SpoT"/>
</dbReference>
<comment type="similarity">
    <text evidence="1">Belongs to the relA/spoT family.</text>
</comment>
<comment type="caution">
    <text evidence="3">The sequence shown here is derived from an EMBL/GenBank/DDBJ whole genome shotgun (WGS) entry which is preliminary data.</text>
</comment>
<dbReference type="InterPro" id="IPR004095">
    <property type="entry name" value="TGS"/>
</dbReference>
<evidence type="ECO:0000259" key="2">
    <source>
        <dbReference type="PROSITE" id="PS51880"/>
    </source>
</evidence>
<dbReference type="STRING" id="1618333.UR93_C0002G0034"/>
<dbReference type="Pfam" id="PF04607">
    <property type="entry name" value="RelA_SpoT"/>
    <property type="match status" value="1"/>
</dbReference>
<dbReference type="EMBL" id="LBRB01000002">
    <property type="protein sequence ID" value="KKP89132.1"/>
    <property type="molecule type" value="Genomic_DNA"/>
</dbReference>
<dbReference type="SUPFAM" id="SSF109604">
    <property type="entry name" value="HD-domain/PDEase-like"/>
    <property type="match status" value="1"/>
</dbReference>
<dbReference type="Gene3D" id="3.30.460.10">
    <property type="entry name" value="Beta Polymerase, domain 2"/>
    <property type="match status" value="1"/>
</dbReference>
<dbReference type="PANTHER" id="PTHR21262">
    <property type="entry name" value="GUANOSINE-3',5'-BIS DIPHOSPHATE 3'-PYROPHOSPHOHYDROLASE"/>
    <property type="match status" value="1"/>
</dbReference>
<evidence type="ECO:0000313" key="3">
    <source>
        <dbReference type="EMBL" id="KKP89132.1"/>
    </source>
</evidence>
<evidence type="ECO:0000313" key="4">
    <source>
        <dbReference type="Proteomes" id="UP000034316"/>
    </source>
</evidence>
<dbReference type="InterPro" id="IPR012676">
    <property type="entry name" value="TGS-like"/>
</dbReference>
<proteinExistence type="inferred from homology"/>
<dbReference type="Proteomes" id="UP000034316">
    <property type="component" value="Unassembled WGS sequence"/>
</dbReference>
<dbReference type="GO" id="GO:0015969">
    <property type="term" value="P:guanosine tetraphosphate metabolic process"/>
    <property type="evidence" value="ECO:0007669"/>
    <property type="project" value="InterPro"/>
</dbReference>
<dbReference type="SMART" id="SM00954">
    <property type="entry name" value="RelA_SpoT"/>
    <property type="match status" value="1"/>
</dbReference>
<dbReference type="CDD" id="cd05399">
    <property type="entry name" value="NT_Rel-Spo_like"/>
    <property type="match status" value="1"/>
</dbReference>
<reference evidence="3 4" key="1">
    <citation type="journal article" date="2015" name="Nature">
        <title>rRNA introns, odd ribosomes, and small enigmatic genomes across a large radiation of phyla.</title>
        <authorList>
            <person name="Brown C.T."/>
            <person name="Hug L.A."/>
            <person name="Thomas B.C."/>
            <person name="Sharon I."/>
            <person name="Castelle C.J."/>
            <person name="Singh A."/>
            <person name="Wilkins M.J."/>
            <person name="Williams K.H."/>
            <person name="Banfield J.F."/>
        </authorList>
    </citation>
    <scope>NUCLEOTIDE SEQUENCE [LARGE SCALE GENOMIC DNA]</scope>
</reference>
<dbReference type="InterPro" id="IPR007685">
    <property type="entry name" value="RelA_SpoT"/>
</dbReference>